<evidence type="ECO:0000256" key="1">
    <source>
        <dbReference type="SAM" id="SignalP"/>
    </source>
</evidence>
<dbReference type="PANTHER" id="PTHR36302">
    <property type="entry name" value="BLR7088 PROTEIN"/>
    <property type="match status" value="1"/>
</dbReference>
<evidence type="ECO:0000313" key="3">
    <source>
        <dbReference type="Proteomes" id="UP001150259"/>
    </source>
</evidence>
<dbReference type="RefSeq" id="WP_272461583.1">
    <property type="nucleotide sequence ID" value="NZ_JAPFQL010000022.1"/>
</dbReference>
<sequence length="188" mass="18983">MTHSSLPMPCSPRHRRRSARPAAVGLALLAVLGVPACGAAGDPASTASLSSSRSSLPSSVTLESGWAKAGSGMTAVFGTVVNGTEREVTIIGGSSASADEVQVHTMAKQPDGSMKMVQKKDGLSVPAGGSVELAPGGDHIMLVGLAAPLVNGDDVSLFMTTSAGAELAWTVPVRSFAGAEETYVPEDH</sequence>
<organism evidence="2 3">
    <name type="scientific">Intrasporangium calvum</name>
    <dbReference type="NCBI Taxonomy" id="53358"/>
    <lineage>
        <taxon>Bacteria</taxon>
        <taxon>Bacillati</taxon>
        <taxon>Actinomycetota</taxon>
        <taxon>Actinomycetes</taxon>
        <taxon>Micrococcales</taxon>
        <taxon>Intrasporangiaceae</taxon>
        <taxon>Intrasporangium</taxon>
    </lineage>
</organism>
<feature type="signal peptide" evidence="1">
    <location>
        <begin position="1"/>
        <end position="39"/>
    </location>
</feature>
<dbReference type="InterPro" id="IPR058248">
    <property type="entry name" value="Lxx211020-like"/>
</dbReference>
<accession>A0ABT5GFG5</accession>
<gene>
    <name evidence="2" type="ORF">OO014_07040</name>
</gene>
<protein>
    <submittedName>
        <fullName evidence="2">Copper chaperone PCu(A)C</fullName>
    </submittedName>
</protein>
<dbReference type="InterPro" id="IPR007410">
    <property type="entry name" value="LpqE-like"/>
</dbReference>
<dbReference type="Proteomes" id="UP001150259">
    <property type="component" value="Unassembled WGS sequence"/>
</dbReference>
<name>A0ABT5GFG5_9MICO</name>
<evidence type="ECO:0000313" key="2">
    <source>
        <dbReference type="EMBL" id="MDC5697010.1"/>
    </source>
</evidence>
<proteinExistence type="predicted"/>
<comment type="caution">
    <text evidence="2">The sequence shown here is derived from an EMBL/GenBank/DDBJ whole genome shotgun (WGS) entry which is preliminary data.</text>
</comment>
<dbReference type="PANTHER" id="PTHR36302:SF1">
    <property type="entry name" value="COPPER CHAPERONE PCU(A)C"/>
    <property type="match status" value="1"/>
</dbReference>
<dbReference type="EMBL" id="JAPFQL010000022">
    <property type="protein sequence ID" value="MDC5697010.1"/>
    <property type="molecule type" value="Genomic_DNA"/>
</dbReference>
<dbReference type="InterPro" id="IPR036182">
    <property type="entry name" value="PCuAC_sf"/>
</dbReference>
<dbReference type="Pfam" id="PF04314">
    <property type="entry name" value="PCuAC"/>
    <property type="match status" value="1"/>
</dbReference>
<keyword evidence="3" id="KW-1185">Reference proteome</keyword>
<keyword evidence="1" id="KW-0732">Signal</keyword>
<reference evidence="2 3" key="1">
    <citation type="submission" date="2022-11" db="EMBL/GenBank/DDBJ databases">
        <title>Anaerobic phenanthrene biodegradation by a DNRA strain PheN6.</title>
        <authorList>
            <person name="Zhang Z."/>
        </authorList>
    </citation>
    <scope>NUCLEOTIDE SEQUENCE [LARGE SCALE GENOMIC DNA]</scope>
    <source>
        <strain evidence="2 3">PheN6</strain>
    </source>
</reference>
<dbReference type="SUPFAM" id="SSF110087">
    <property type="entry name" value="DR1885-like metal-binding protein"/>
    <property type="match status" value="1"/>
</dbReference>
<feature type="chain" id="PRO_5045173463" evidence="1">
    <location>
        <begin position="40"/>
        <end position="188"/>
    </location>
</feature>
<dbReference type="Gene3D" id="2.60.40.1890">
    <property type="entry name" value="PCu(A)C copper chaperone"/>
    <property type="match status" value="1"/>
</dbReference>